<keyword evidence="1" id="KW-0812">Transmembrane</keyword>
<keyword evidence="3" id="KW-1185">Reference proteome</keyword>
<dbReference type="InterPro" id="IPR024515">
    <property type="entry name" value="DUF3397"/>
</dbReference>
<protein>
    <recommendedName>
        <fullName evidence="4">Integral membrane protein</fullName>
    </recommendedName>
</protein>
<proteinExistence type="predicted"/>
<dbReference type="AlphaFoldDB" id="A0A0R2CS29"/>
<feature type="transmembrane region" description="Helical" evidence="1">
    <location>
        <begin position="37"/>
        <end position="58"/>
    </location>
</feature>
<gene>
    <name evidence="2" type="ORF">FC56_GL000070</name>
</gene>
<dbReference type="STRING" id="1423802.FC56_GL000070"/>
<comment type="caution">
    <text evidence="2">The sequence shown here is derived from an EMBL/GenBank/DDBJ whole genome shotgun (WGS) entry which is preliminary data.</text>
</comment>
<name>A0A0R2CS29_9LACO</name>
<dbReference type="Pfam" id="PF11877">
    <property type="entry name" value="DUF3397"/>
    <property type="match status" value="1"/>
</dbReference>
<dbReference type="Proteomes" id="UP000051256">
    <property type="component" value="Unassembled WGS sequence"/>
</dbReference>
<sequence length="118" mass="13628">MMQLMLIILAQIILMVGLVSGIRFMKKRTTGEWFKKINELDFLPVLSLIYVIILSMFSGKWSLMFGYLLVWAVVVLIVVVIKIFGKQQITRLKLLKTSWRVSDLLTPIMWIIVVGLTI</sequence>
<reference evidence="2 3" key="1">
    <citation type="journal article" date="2015" name="Genome Announc.">
        <title>Expanding the biotechnology potential of lactobacilli through comparative genomics of 213 strains and associated genera.</title>
        <authorList>
            <person name="Sun Z."/>
            <person name="Harris H.M."/>
            <person name="McCann A."/>
            <person name="Guo C."/>
            <person name="Argimon S."/>
            <person name="Zhang W."/>
            <person name="Yang X."/>
            <person name="Jeffery I.B."/>
            <person name="Cooney J.C."/>
            <person name="Kagawa T.F."/>
            <person name="Liu W."/>
            <person name="Song Y."/>
            <person name="Salvetti E."/>
            <person name="Wrobel A."/>
            <person name="Rasinkangas P."/>
            <person name="Parkhill J."/>
            <person name="Rea M.C."/>
            <person name="O'Sullivan O."/>
            <person name="Ritari J."/>
            <person name="Douillard F.P."/>
            <person name="Paul Ross R."/>
            <person name="Yang R."/>
            <person name="Briner A.E."/>
            <person name="Felis G.E."/>
            <person name="de Vos W.M."/>
            <person name="Barrangou R."/>
            <person name="Klaenhammer T.R."/>
            <person name="Caufield P.W."/>
            <person name="Cui Y."/>
            <person name="Zhang H."/>
            <person name="O'Toole P.W."/>
        </authorList>
    </citation>
    <scope>NUCLEOTIDE SEQUENCE [LARGE SCALE GENOMIC DNA]</scope>
    <source>
        <strain evidence="2 3">DSM 24302</strain>
    </source>
</reference>
<evidence type="ECO:0000313" key="3">
    <source>
        <dbReference type="Proteomes" id="UP000051256"/>
    </source>
</evidence>
<evidence type="ECO:0000313" key="2">
    <source>
        <dbReference type="EMBL" id="KRM94090.1"/>
    </source>
</evidence>
<dbReference type="EMBL" id="AYZR01000007">
    <property type="protein sequence ID" value="KRM94090.1"/>
    <property type="molecule type" value="Genomic_DNA"/>
</dbReference>
<keyword evidence="1" id="KW-0472">Membrane</keyword>
<feature type="transmembrane region" description="Helical" evidence="1">
    <location>
        <begin position="64"/>
        <end position="85"/>
    </location>
</feature>
<keyword evidence="1" id="KW-1133">Transmembrane helix</keyword>
<feature type="transmembrane region" description="Helical" evidence="1">
    <location>
        <begin position="6"/>
        <end position="25"/>
    </location>
</feature>
<feature type="transmembrane region" description="Helical" evidence="1">
    <location>
        <begin position="97"/>
        <end position="116"/>
    </location>
</feature>
<dbReference type="PATRIC" id="fig|1423802.4.peg.71"/>
<evidence type="ECO:0000256" key="1">
    <source>
        <dbReference type="SAM" id="Phobius"/>
    </source>
</evidence>
<evidence type="ECO:0008006" key="4">
    <source>
        <dbReference type="Google" id="ProtNLM"/>
    </source>
</evidence>
<dbReference type="RefSeq" id="WP_082620565.1">
    <property type="nucleotide sequence ID" value="NZ_AYZR01000007.1"/>
</dbReference>
<accession>A0A0R2CS29</accession>
<organism evidence="2 3">
    <name type="scientific">Lentilactobacillus senioris DSM 24302 = JCM 17472</name>
    <dbReference type="NCBI Taxonomy" id="1423802"/>
    <lineage>
        <taxon>Bacteria</taxon>
        <taxon>Bacillati</taxon>
        <taxon>Bacillota</taxon>
        <taxon>Bacilli</taxon>
        <taxon>Lactobacillales</taxon>
        <taxon>Lactobacillaceae</taxon>
        <taxon>Lentilactobacillus</taxon>
    </lineage>
</organism>